<comment type="pathway">
    <text evidence="7">Sulfur metabolism; glutathione metabolism.</text>
</comment>
<dbReference type="InterPro" id="IPR029055">
    <property type="entry name" value="Ntn_hydrolases_N"/>
</dbReference>
<dbReference type="RefSeq" id="WP_092405624.1">
    <property type="nucleotide sequence ID" value="NZ_FOVF01000005.1"/>
</dbReference>
<evidence type="ECO:0000256" key="2">
    <source>
        <dbReference type="ARBA" id="ARBA00001089"/>
    </source>
</evidence>
<feature type="binding site" evidence="6">
    <location>
        <begin position="453"/>
        <end position="454"/>
    </location>
    <ligand>
        <name>L-glutamate</name>
        <dbReference type="ChEBI" id="CHEBI:29985"/>
    </ligand>
</feature>
<dbReference type="EC" id="2.3.2.2" evidence="7"/>
<comment type="similarity">
    <text evidence="7">Belongs to the gamma-glutamyltransferase family.</text>
</comment>
<keyword evidence="10" id="KW-1185">Reference proteome</keyword>
<evidence type="ECO:0000256" key="3">
    <source>
        <dbReference type="ARBA" id="ARBA00023315"/>
    </source>
</evidence>
<evidence type="ECO:0000256" key="5">
    <source>
        <dbReference type="PIRSR" id="PIRSR600101-1"/>
    </source>
</evidence>
<reference evidence="9 10" key="1">
    <citation type="submission" date="2016-10" db="EMBL/GenBank/DDBJ databases">
        <authorList>
            <person name="de Groot N.N."/>
        </authorList>
    </citation>
    <scope>NUCLEOTIDE SEQUENCE [LARGE SCALE GENOMIC DNA]</scope>
    <source>
        <strain evidence="9 10">CGMCC 1.7659</strain>
    </source>
</reference>
<feature type="binding site" evidence="6">
    <location>
        <position position="109"/>
    </location>
    <ligand>
        <name>L-glutamate</name>
        <dbReference type="ChEBI" id="CHEBI:29985"/>
    </ligand>
</feature>
<dbReference type="EMBL" id="FOVF01000005">
    <property type="protein sequence ID" value="SFN12907.1"/>
    <property type="molecule type" value="Genomic_DNA"/>
</dbReference>
<feature type="chain" id="PRO_5011572802" description="Glutathione hydrolase proenzyme" evidence="8">
    <location>
        <begin position="23"/>
        <end position="572"/>
    </location>
</feature>
<keyword evidence="8" id="KW-0732">Signal</keyword>
<comment type="catalytic activity">
    <reaction evidence="4 7">
        <text>an N-terminal (5-L-glutamyl)-[peptide] + an alpha-amino acid = 5-L-glutamyl amino acid + an N-terminal L-alpha-aminoacyl-[peptide]</text>
        <dbReference type="Rhea" id="RHEA:23904"/>
        <dbReference type="Rhea" id="RHEA-COMP:9780"/>
        <dbReference type="Rhea" id="RHEA-COMP:9795"/>
        <dbReference type="ChEBI" id="CHEBI:77644"/>
        <dbReference type="ChEBI" id="CHEBI:78597"/>
        <dbReference type="ChEBI" id="CHEBI:78599"/>
        <dbReference type="ChEBI" id="CHEBI:78608"/>
        <dbReference type="EC" id="2.3.2.2"/>
    </reaction>
</comment>
<dbReference type="GO" id="GO:0006751">
    <property type="term" value="P:glutathione catabolic process"/>
    <property type="evidence" value="ECO:0007669"/>
    <property type="project" value="UniProtKB-UniRule"/>
</dbReference>
<evidence type="ECO:0000256" key="6">
    <source>
        <dbReference type="PIRSR" id="PIRSR600101-2"/>
    </source>
</evidence>
<dbReference type="PROSITE" id="PS51257">
    <property type="entry name" value="PROKAR_LIPOPROTEIN"/>
    <property type="match status" value="1"/>
</dbReference>
<dbReference type="GO" id="GO:0103068">
    <property type="term" value="F:leukotriene C4 gamma-glutamyl transferase activity"/>
    <property type="evidence" value="ECO:0007669"/>
    <property type="project" value="UniProtKB-EC"/>
</dbReference>
<protein>
    <recommendedName>
        <fullName evidence="7">Glutathione hydrolase proenzyme</fullName>
        <ecNumber evidence="7">2.3.2.2</ecNumber>
        <ecNumber evidence="7">3.4.19.13</ecNumber>
    </recommendedName>
    <component>
        <recommendedName>
            <fullName evidence="7">Glutathione hydrolase large chain</fullName>
        </recommendedName>
    </component>
    <component>
        <recommendedName>
            <fullName evidence="7">Glutathione hydrolase small chain</fullName>
        </recommendedName>
    </component>
</protein>
<evidence type="ECO:0000313" key="9">
    <source>
        <dbReference type="EMBL" id="SFN12907.1"/>
    </source>
</evidence>
<dbReference type="Proteomes" id="UP000198575">
    <property type="component" value="Unassembled WGS sequence"/>
</dbReference>
<keyword evidence="7" id="KW-0378">Hydrolase</keyword>
<keyword evidence="7 9" id="KW-0808">Transferase</keyword>
<dbReference type="EC" id="3.4.19.13" evidence="7"/>
<evidence type="ECO:0000256" key="7">
    <source>
        <dbReference type="RuleBase" id="RU368036"/>
    </source>
</evidence>
<feature type="signal peptide" evidence="8">
    <location>
        <begin position="1"/>
        <end position="22"/>
    </location>
</feature>
<name>A0A1I4WHJ9_9GAMM</name>
<comment type="subunit">
    <text evidence="7">This enzyme consists of two polypeptide chains, which are synthesized in precursor form from a single polypeptide.</text>
</comment>
<comment type="catalytic activity">
    <reaction evidence="1 7">
        <text>an S-substituted glutathione + H2O = an S-substituted L-cysteinylglycine + L-glutamate</text>
        <dbReference type="Rhea" id="RHEA:59468"/>
        <dbReference type="ChEBI" id="CHEBI:15377"/>
        <dbReference type="ChEBI" id="CHEBI:29985"/>
        <dbReference type="ChEBI" id="CHEBI:90779"/>
        <dbReference type="ChEBI" id="CHEBI:143103"/>
        <dbReference type="EC" id="3.4.19.13"/>
    </reaction>
</comment>
<dbReference type="AlphaFoldDB" id="A0A1I4WHJ9"/>
<keyword evidence="3 7" id="KW-0012">Acyltransferase</keyword>
<comment type="catalytic activity">
    <reaction evidence="2 7">
        <text>glutathione + H2O = L-cysteinylglycine + L-glutamate</text>
        <dbReference type="Rhea" id="RHEA:28807"/>
        <dbReference type="ChEBI" id="CHEBI:15377"/>
        <dbReference type="ChEBI" id="CHEBI:29985"/>
        <dbReference type="ChEBI" id="CHEBI:57925"/>
        <dbReference type="ChEBI" id="CHEBI:61694"/>
        <dbReference type="EC" id="3.4.19.13"/>
    </reaction>
</comment>
<dbReference type="NCBIfam" id="TIGR00066">
    <property type="entry name" value="g_glut_trans"/>
    <property type="match status" value="1"/>
</dbReference>
<keyword evidence="7" id="KW-0865">Zymogen</keyword>
<dbReference type="Gene3D" id="1.10.246.130">
    <property type="match status" value="1"/>
</dbReference>
<dbReference type="Pfam" id="PF01019">
    <property type="entry name" value="G_glu_transpept"/>
    <property type="match status" value="1"/>
</dbReference>
<comment type="PTM">
    <text evidence="7">Cleaved by autocatalysis into a large and a small subunit.</text>
</comment>
<keyword evidence="7" id="KW-0317">Glutathione biosynthesis</keyword>
<dbReference type="STRING" id="578942.SAMN05216289_1058"/>
<proteinExistence type="inferred from homology"/>
<evidence type="ECO:0000256" key="1">
    <source>
        <dbReference type="ARBA" id="ARBA00001049"/>
    </source>
</evidence>
<organism evidence="9 10">
    <name type="scientific">Dokdonella immobilis</name>
    <dbReference type="NCBI Taxonomy" id="578942"/>
    <lineage>
        <taxon>Bacteria</taxon>
        <taxon>Pseudomonadati</taxon>
        <taxon>Pseudomonadota</taxon>
        <taxon>Gammaproteobacteria</taxon>
        <taxon>Lysobacterales</taxon>
        <taxon>Rhodanobacteraceae</taxon>
        <taxon>Dokdonella</taxon>
    </lineage>
</organism>
<dbReference type="InterPro" id="IPR051792">
    <property type="entry name" value="GGT_bact"/>
</dbReference>
<dbReference type="InterPro" id="IPR043137">
    <property type="entry name" value="GGT_ssub_C"/>
</dbReference>
<dbReference type="PANTHER" id="PTHR43199">
    <property type="entry name" value="GLUTATHIONE HYDROLASE"/>
    <property type="match status" value="1"/>
</dbReference>
<feature type="binding site" evidence="6">
    <location>
        <begin position="400"/>
        <end position="402"/>
    </location>
    <ligand>
        <name>L-glutamate</name>
        <dbReference type="ChEBI" id="CHEBI:29985"/>
    </ligand>
</feature>
<feature type="binding site" evidence="6">
    <location>
        <position position="424"/>
    </location>
    <ligand>
        <name>L-glutamate</name>
        <dbReference type="ChEBI" id="CHEBI:29985"/>
    </ligand>
</feature>
<sequence length="572" mass="60931">MNRLWILLAGLALLAGCNVTDAQDASTTPSAAPSLPASGPGKAAVASSHRIATDAGLEVLAKGGNAFDAAIAVGATLAVIEPSSSGIGGGGFFLLHRASDGKDTFLDARETAPAASKGELWADAEGKLDRDKSINGPLSAGIPGEPAAYVWLAGKYGKLPLSESLAPAIRIAREGFPVYARFRASIERRKEVLQRWPASVALYMVDGEAPAEGATWKNPDLADTLERIASQGNDGFYKGEFAAKLVDAVRAAGGIWTLDDLAAYTVREREPIALDYRGWRIVTSPPPSSGGIALGEMFNILSGYNLAKRDRVHRIHLNIEAMRRAYRDRAEYLGDPDYVEMPVAELLSPLYAAGLRASIHPEKATPSDLLPGYIPPNESEHTTHYSIIDADGNMAAVTKTVNLTLGSGFVVAGTGFVLNNEMDDFALLPGQPNAFGLVGGDANAPKPGHRPLSSMTPSFVIGNDRVGVIGTPGGSRIITMVFEGILAFIDGELPEKVVANPRYHHQYLPDVVSAEPNAFTREETRALQAMGHIVNDAERTWGLMNMVSWDRKTNTLHAGSDPREEMSSGKVQ</sequence>
<dbReference type="PANTHER" id="PTHR43199:SF6">
    <property type="entry name" value="GLUTATHIONE HYDROLASE PROENZYME"/>
    <property type="match status" value="1"/>
</dbReference>
<evidence type="ECO:0000256" key="4">
    <source>
        <dbReference type="ARBA" id="ARBA00047417"/>
    </source>
</evidence>
<accession>A0A1I4WHJ9</accession>
<dbReference type="SUPFAM" id="SSF56235">
    <property type="entry name" value="N-terminal nucleophile aminohydrolases (Ntn hydrolases)"/>
    <property type="match status" value="1"/>
</dbReference>
<evidence type="ECO:0000256" key="8">
    <source>
        <dbReference type="SAM" id="SignalP"/>
    </source>
</evidence>
<evidence type="ECO:0000313" key="10">
    <source>
        <dbReference type="Proteomes" id="UP000198575"/>
    </source>
</evidence>
<dbReference type="PRINTS" id="PR01210">
    <property type="entry name" value="GGTRANSPTASE"/>
</dbReference>
<dbReference type="UniPathway" id="UPA00204"/>
<dbReference type="GO" id="GO:0036374">
    <property type="term" value="F:glutathione hydrolase activity"/>
    <property type="evidence" value="ECO:0007669"/>
    <property type="project" value="UniProtKB-UniRule"/>
</dbReference>
<feature type="binding site" evidence="6">
    <location>
        <position position="474"/>
    </location>
    <ligand>
        <name>L-glutamate</name>
        <dbReference type="ChEBI" id="CHEBI:29985"/>
    </ligand>
</feature>
<dbReference type="GO" id="GO:0006750">
    <property type="term" value="P:glutathione biosynthetic process"/>
    <property type="evidence" value="ECO:0007669"/>
    <property type="project" value="UniProtKB-KW"/>
</dbReference>
<dbReference type="InterPro" id="IPR043138">
    <property type="entry name" value="GGT_lsub"/>
</dbReference>
<gene>
    <name evidence="9" type="ORF">SAMN05216289_1058</name>
</gene>
<feature type="active site" description="Nucleophile" evidence="5">
    <location>
        <position position="382"/>
    </location>
</feature>
<dbReference type="OrthoDB" id="5297205at2"/>
<dbReference type="InterPro" id="IPR000101">
    <property type="entry name" value="GGT_peptidase"/>
</dbReference>
<dbReference type="Gene3D" id="3.60.20.40">
    <property type="match status" value="1"/>
</dbReference>